<accession>A0A2S3UJP3</accession>
<protein>
    <submittedName>
        <fullName evidence="1">Uncharacterized protein</fullName>
    </submittedName>
</protein>
<dbReference type="OrthoDB" id="5464610at2"/>
<gene>
    <name evidence="1" type="ORF">CLV41_12045</name>
</gene>
<organism evidence="1 2">
    <name type="scientific">Roseibium marinum</name>
    <dbReference type="NCBI Taxonomy" id="281252"/>
    <lineage>
        <taxon>Bacteria</taxon>
        <taxon>Pseudomonadati</taxon>
        <taxon>Pseudomonadota</taxon>
        <taxon>Alphaproteobacteria</taxon>
        <taxon>Hyphomicrobiales</taxon>
        <taxon>Stappiaceae</taxon>
        <taxon>Roseibium</taxon>
    </lineage>
</organism>
<reference evidence="1 2" key="1">
    <citation type="submission" date="2018-01" db="EMBL/GenBank/DDBJ databases">
        <title>Genomic Encyclopedia of Archaeal and Bacterial Type Strains, Phase II (KMG-II): from individual species to whole genera.</title>
        <authorList>
            <person name="Goeker M."/>
        </authorList>
    </citation>
    <scope>NUCLEOTIDE SEQUENCE [LARGE SCALE GENOMIC DNA]</scope>
    <source>
        <strain evidence="1 2">DSM 17023</strain>
    </source>
</reference>
<evidence type="ECO:0000313" key="2">
    <source>
        <dbReference type="Proteomes" id="UP000236959"/>
    </source>
</evidence>
<name>A0A2S3UJP3_9HYPH</name>
<dbReference type="RefSeq" id="WP_103225497.1">
    <property type="nucleotide sequence ID" value="NZ_PPCN01000020.1"/>
</dbReference>
<dbReference type="AlphaFoldDB" id="A0A2S3UJP3"/>
<comment type="caution">
    <text evidence="1">The sequence shown here is derived from an EMBL/GenBank/DDBJ whole genome shotgun (WGS) entry which is preliminary data.</text>
</comment>
<dbReference type="Proteomes" id="UP000236959">
    <property type="component" value="Unassembled WGS sequence"/>
</dbReference>
<keyword evidence="2" id="KW-1185">Reference proteome</keyword>
<proteinExistence type="predicted"/>
<dbReference type="EMBL" id="PPCN01000020">
    <property type="protein sequence ID" value="POF27885.1"/>
    <property type="molecule type" value="Genomic_DNA"/>
</dbReference>
<sequence length="460" mass="51751">MDNNAEIHGGLADLLSRPLIETIWQRRTHRVPRGVEEVAAGSMTYRSQQEPKPLSELEEALLIAMTGATGLTMPDRPFQDPDTGRLVMAKPNLTMTGRTAGSPDNAQGTHFFLINDTGTYFLRHLPASKEAFSPEALIRRADEAKVKLLDRRLDVEKGARNFPAYLDSNRLLSNLPGTTILLPVVDLSHQYINGLMYLLTQPDGARPALVDDRNFYMSAGVKDWIRRGFLNDDIKVPLGVVGSLRTQLEAPLLLQNLFLVAEAMGLGAWIHATISPPVLTGDPKFRDQFGPMLGFDHVVPKWRLMDILRWHVPLPRFADVRSHPVALRHQGEDLIKAKCPPNYASMSEAVDAVVAQKFGSGGVYQDGDTFRKIYKDDYGERYLKEAAQYDKDVISCVRDICNYIHDTHGRFPAHCEAIHVPGVWLQVHHVELPYYEKFFTNGVTERHRNHDALWDTETGN</sequence>
<evidence type="ECO:0000313" key="1">
    <source>
        <dbReference type="EMBL" id="POF27885.1"/>
    </source>
</evidence>